<gene>
    <name evidence="1" type="ORF">K9W46_04615</name>
</gene>
<dbReference type="Proteomes" id="UP001200513">
    <property type="component" value="Chromosome"/>
</dbReference>
<reference evidence="1" key="1">
    <citation type="journal article" date="2022" name="Nat. Microbiol.">
        <title>Unique mobile elements and scalable gene flow at the prokaryote-eukaryote boundary revealed by circularized Asgard archaea genomes.</title>
        <authorList>
            <person name="Wu F."/>
            <person name="Speth D.R."/>
            <person name="Philosof A."/>
            <person name="Cremiere A."/>
            <person name="Narayanan A."/>
            <person name="Barco R.A."/>
            <person name="Connon S.A."/>
            <person name="Amend J.P."/>
            <person name="Antoshechkin I.A."/>
            <person name="Orphan V.J."/>
        </authorList>
    </citation>
    <scope>NUCLEOTIDE SEQUENCE</scope>
    <source>
        <strain evidence="1">PR6</strain>
    </source>
</reference>
<accession>A0A9Y1BT54</accession>
<name>A0A9Y1BT54_9ARCH</name>
<dbReference type="EMBL" id="CP084167">
    <property type="protein sequence ID" value="UJG44466.1"/>
    <property type="molecule type" value="Genomic_DNA"/>
</dbReference>
<evidence type="ECO:0000313" key="1">
    <source>
        <dbReference type="EMBL" id="UJG44466.1"/>
    </source>
</evidence>
<dbReference type="AlphaFoldDB" id="A0A9Y1BT54"/>
<proteinExistence type="predicted"/>
<organism evidence="1">
    <name type="scientific">Candidatus Heimdallarchaeum endolithica</name>
    <dbReference type="NCBI Taxonomy" id="2876572"/>
    <lineage>
        <taxon>Archaea</taxon>
        <taxon>Promethearchaeati</taxon>
        <taxon>Candidatus Heimdallarchaeota</taxon>
        <taxon>Candidatus Heimdallarchaeia (ex Rinke et al. 2021) (nom. nud.)</taxon>
        <taxon>Candidatus Heimdallarchaeales</taxon>
        <taxon>Candidatus Heimdallarchaeaceae</taxon>
        <taxon>Candidatus Heimdallarchaeum</taxon>
    </lineage>
</organism>
<protein>
    <submittedName>
        <fullName evidence="1">Uncharacterized protein</fullName>
    </submittedName>
</protein>
<sequence length="325" mass="38623">MGCELIYENDDIFLNPGRTSYLIRFINGNEEKKSILSKEWIGFIAHKESEQKTEKDFQQGFYYIKEETQFCDEEESILMSDKEDDELEEEYTLFTDENEQKREDQNNYEFLSITVPEREYTIDNISPKDNIADLIHGFRLRIPEYSSYDLLLGLTYQGSGDLTLRICKYNFYNQMILPKDNIDFIKSDKKLHYIHDFAEGLEKIIDNFATLNKIKQNKERKVLNSSLRTGTSCYLVYSLCYYKDNRHIGIAFYPIDNKTIFRIFRVDLPYSAQYEVNIRTDHYGGHKCIDISIQGLNYKKFIISFKELFMKILEYLDETDTLFIL</sequence>